<evidence type="ECO:0000313" key="2">
    <source>
        <dbReference type="Proteomes" id="UP000298277"/>
    </source>
</evidence>
<name>A0A5F1YSF0_9LEPT</name>
<reference evidence="1" key="1">
    <citation type="journal article" date="2019" name="PLoS Negl. Trop. Dis.">
        <title>Revisiting the worldwide diversity of Leptospira species in the environment.</title>
        <authorList>
            <person name="Vincent A.T."/>
            <person name="Schiettekatte O."/>
            <person name="Bourhy P."/>
            <person name="Veyrier F.J."/>
            <person name="Picardeau M."/>
        </authorList>
    </citation>
    <scope>NUCLEOTIDE SEQUENCE [LARGE SCALE GENOMIC DNA]</scope>
    <source>
        <strain evidence="1">201800299</strain>
    </source>
</reference>
<organism evidence="1 2">
    <name type="scientific">Leptospira gomenensis</name>
    <dbReference type="NCBI Taxonomy" id="2484974"/>
    <lineage>
        <taxon>Bacteria</taxon>
        <taxon>Pseudomonadati</taxon>
        <taxon>Spirochaetota</taxon>
        <taxon>Spirochaetia</taxon>
        <taxon>Leptospirales</taxon>
        <taxon>Leptospiraceae</taxon>
        <taxon>Leptospira</taxon>
    </lineage>
</organism>
<evidence type="ECO:0008006" key="3">
    <source>
        <dbReference type="Google" id="ProtNLM"/>
    </source>
</evidence>
<dbReference type="AlphaFoldDB" id="A0A5F1YSF0"/>
<evidence type="ECO:0000313" key="1">
    <source>
        <dbReference type="EMBL" id="TGK34318.1"/>
    </source>
</evidence>
<keyword evidence="2" id="KW-1185">Reference proteome</keyword>
<dbReference type="Proteomes" id="UP000298277">
    <property type="component" value="Unassembled WGS sequence"/>
</dbReference>
<gene>
    <name evidence="1" type="ORF">EHQ17_09865</name>
</gene>
<proteinExistence type="predicted"/>
<protein>
    <recommendedName>
        <fullName evidence="3">DUF4157 domain-containing protein</fullName>
    </recommendedName>
</protein>
<sequence>MKDQFPDLNLDTIKLNNDKNGFLNKILMKFNGSGAMAGMDTIYRLSGNNNISNAYVNPGGFNPFDGDAKVNQQNLSLLAHEVTHIAQHRSGAIPYLGFIARYATEYFGLGKERNYGTAPFNDVTVSQVGQENGMFYQGNYTTYDNRADMNQLISWQKYNYLYGLNTPYNDGY</sequence>
<dbReference type="EMBL" id="RQFA01000038">
    <property type="protein sequence ID" value="TGK34318.1"/>
    <property type="molecule type" value="Genomic_DNA"/>
</dbReference>
<dbReference type="OrthoDB" id="9922799at2"/>
<accession>A0A5F1YSF0</accession>
<comment type="caution">
    <text evidence="1">The sequence shown here is derived from an EMBL/GenBank/DDBJ whole genome shotgun (WGS) entry which is preliminary data.</text>
</comment>